<organism evidence="18 19">
    <name type="scientific">Wigglesworthia glossinidia endosymbiont of Glossina morsitans morsitans</name>
    <name type="common">Yale colony</name>
    <dbReference type="NCBI Taxonomy" id="1142511"/>
    <lineage>
        <taxon>Bacteria</taxon>
        <taxon>Pseudomonadati</taxon>
        <taxon>Pseudomonadota</taxon>
        <taxon>Gammaproteobacteria</taxon>
        <taxon>Enterobacterales</taxon>
        <taxon>Erwiniaceae</taxon>
        <taxon>Wigglesworthia</taxon>
    </lineage>
</organism>
<keyword evidence="9 16" id="KW-0378">Hydrolase</keyword>
<comment type="cofactor">
    <cofactor evidence="1">
        <name>Co(2+)</name>
        <dbReference type="ChEBI" id="CHEBI:48828"/>
    </cofactor>
</comment>
<proteinExistence type="inferred from homology"/>
<dbReference type="AlphaFoldDB" id="H6Q535"/>
<dbReference type="EMBL" id="CP003315">
    <property type="protein sequence ID" value="AFA41318.1"/>
    <property type="molecule type" value="Genomic_DNA"/>
</dbReference>
<dbReference type="Proteomes" id="UP000009061">
    <property type="component" value="Chromosome"/>
</dbReference>
<dbReference type="InterPro" id="IPR001261">
    <property type="entry name" value="ArgE/DapE_CS"/>
</dbReference>
<dbReference type="GO" id="GO:0008270">
    <property type="term" value="F:zinc ion binding"/>
    <property type="evidence" value="ECO:0007669"/>
    <property type="project" value="UniProtKB-UniRule"/>
</dbReference>
<dbReference type="GO" id="GO:0009014">
    <property type="term" value="F:succinyl-diaminopimelate desuccinylase activity"/>
    <property type="evidence" value="ECO:0007669"/>
    <property type="project" value="UniProtKB-UniRule"/>
</dbReference>
<dbReference type="SUPFAM" id="SSF53187">
    <property type="entry name" value="Zn-dependent exopeptidases"/>
    <property type="match status" value="1"/>
</dbReference>
<dbReference type="NCBIfam" id="TIGR01246">
    <property type="entry name" value="dapE_proteo"/>
    <property type="match status" value="1"/>
</dbReference>
<protein>
    <recommendedName>
        <fullName evidence="6 16">Succinyl-diaminopimelate desuccinylase</fullName>
        <shortName evidence="16">SDAP desuccinylase</shortName>
        <ecNumber evidence="5 16">3.5.1.18</ecNumber>
    </recommendedName>
    <alternativeName>
        <fullName evidence="14 16">N-succinyl-LL-2,6-diaminoheptanedioate amidohydrolase</fullName>
    </alternativeName>
</protein>
<evidence type="ECO:0000256" key="8">
    <source>
        <dbReference type="ARBA" id="ARBA00022723"/>
    </source>
</evidence>
<evidence type="ECO:0000256" key="11">
    <source>
        <dbReference type="ARBA" id="ARBA00022915"/>
    </source>
</evidence>
<keyword evidence="11 16" id="KW-0220">Diaminopimelate biosynthesis</keyword>
<feature type="binding site" evidence="16">
    <location>
        <position position="101"/>
    </location>
    <ligand>
        <name>Zn(2+)</name>
        <dbReference type="ChEBI" id="CHEBI:29105"/>
        <label>1</label>
    </ligand>
</feature>
<comment type="similarity">
    <text evidence="3 16">Belongs to the peptidase M20A family. DapE subfamily.</text>
</comment>
<evidence type="ECO:0000256" key="6">
    <source>
        <dbReference type="ARBA" id="ARBA00022391"/>
    </source>
</evidence>
<keyword evidence="19" id="KW-1185">Reference proteome</keyword>
<dbReference type="GO" id="GO:0008777">
    <property type="term" value="F:acetylornithine deacetylase activity"/>
    <property type="evidence" value="ECO:0007669"/>
    <property type="project" value="TreeGrafter"/>
</dbReference>
<dbReference type="eggNOG" id="COG0624">
    <property type="taxonomic scope" value="Bacteria"/>
</dbReference>
<dbReference type="InterPro" id="IPR036264">
    <property type="entry name" value="Bact_exopeptidase_dim_dom"/>
</dbReference>
<name>H6Q535_WIGGL</name>
<feature type="binding site" evidence="16">
    <location>
        <position position="101"/>
    </location>
    <ligand>
        <name>Zn(2+)</name>
        <dbReference type="ChEBI" id="CHEBI:29105"/>
        <label>2</label>
    </ligand>
</feature>
<evidence type="ECO:0000256" key="9">
    <source>
        <dbReference type="ARBA" id="ARBA00022801"/>
    </source>
</evidence>
<dbReference type="InterPro" id="IPR002933">
    <property type="entry name" value="Peptidase_M20"/>
</dbReference>
<feature type="binding site" evidence="16">
    <location>
        <position position="352"/>
    </location>
    <ligand>
        <name>Zn(2+)</name>
        <dbReference type="ChEBI" id="CHEBI:29105"/>
        <label>2</label>
    </ligand>
</feature>
<feature type="active site" evidence="16">
    <location>
        <position position="70"/>
    </location>
</feature>
<dbReference type="GO" id="GO:0006526">
    <property type="term" value="P:L-arginine biosynthetic process"/>
    <property type="evidence" value="ECO:0007669"/>
    <property type="project" value="TreeGrafter"/>
</dbReference>
<evidence type="ECO:0000256" key="12">
    <source>
        <dbReference type="ARBA" id="ARBA00023154"/>
    </source>
</evidence>
<dbReference type="HAMAP" id="MF_01690">
    <property type="entry name" value="DapE"/>
    <property type="match status" value="1"/>
</dbReference>
<dbReference type="Pfam" id="PF07687">
    <property type="entry name" value="M20_dimer"/>
    <property type="match status" value="1"/>
</dbReference>
<evidence type="ECO:0000256" key="4">
    <source>
        <dbReference type="ARBA" id="ARBA00011738"/>
    </source>
</evidence>
<keyword evidence="10 16" id="KW-0862">Zinc</keyword>
<dbReference type="GO" id="GO:0050897">
    <property type="term" value="F:cobalt ion binding"/>
    <property type="evidence" value="ECO:0007669"/>
    <property type="project" value="UniProtKB-UniRule"/>
</dbReference>
<dbReference type="GO" id="GO:0009089">
    <property type="term" value="P:lysine biosynthetic process via diaminopimelate"/>
    <property type="evidence" value="ECO:0007669"/>
    <property type="project" value="UniProtKB-UniRule"/>
</dbReference>
<keyword evidence="13 16" id="KW-0170">Cobalt</keyword>
<feature type="binding site" evidence="16">
    <location>
        <position position="68"/>
    </location>
    <ligand>
        <name>Zn(2+)</name>
        <dbReference type="ChEBI" id="CHEBI:29105"/>
        <label>1</label>
    </ligand>
</feature>
<reference evidence="18 19" key="1">
    <citation type="journal article" date="2012" name="MBio">
        <title>Insight into the transmission biology and species-specific functional capabilities of tsetse (Diptera: glossinidae) obligate symbiont wigglesworthia.</title>
        <authorList>
            <person name="Rio R.V."/>
            <person name="Symula R.E."/>
            <person name="Wang J."/>
            <person name="Lohs C."/>
            <person name="Wu Y.N."/>
            <person name="Snyder A.K."/>
            <person name="Bjornson R.D."/>
            <person name="Oshima K."/>
            <person name="Biehl B.S."/>
            <person name="Perna N.T."/>
            <person name="Hattori M."/>
            <person name="Aksoy S."/>
        </authorList>
    </citation>
    <scope>NUCLEOTIDE SEQUENCE [LARGE SCALE GENOMIC DNA]</scope>
    <source>
        <strain evidence="18">WGM</strain>
    </source>
</reference>
<dbReference type="PANTHER" id="PTHR43808:SF31">
    <property type="entry name" value="N-ACETYL-L-CITRULLINE DEACETYLASE"/>
    <property type="match status" value="1"/>
</dbReference>
<evidence type="ECO:0000259" key="17">
    <source>
        <dbReference type="Pfam" id="PF07687"/>
    </source>
</evidence>
<comment type="subunit">
    <text evidence="4 16">Homodimer.</text>
</comment>
<dbReference type="PROSITE" id="PS00758">
    <property type="entry name" value="ARGE_DAPE_CPG2_1"/>
    <property type="match status" value="1"/>
</dbReference>
<comment type="cofactor">
    <cofactor evidence="16">
        <name>Zn(2+)</name>
        <dbReference type="ChEBI" id="CHEBI:29105"/>
    </cofactor>
    <cofactor evidence="16">
        <name>Co(2+)</name>
        <dbReference type="ChEBI" id="CHEBI:48828"/>
    </cofactor>
    <text evidence="16">Binds 2 Zn(2+) or Co(2+) ions per subunit.</text>
</comment>
<dbReference type="KEGG" id="wgl:WIGMOR_0496"/>
<dbReference type="UniPathway" id="UPA00034">
    <property type="reaction ID" value="UER00021"/>
</dbReference>
<comment type="catalytic activity">
    <reaction evidence="15 16">
        <text>N-succinyl-(2S,6S)-2,6-diaminopimelate + H2O = (2S,6S)-2,6-diaminopimelate + succinate</text>
        <dbReference type="Rhea" id="RHEA:22608"/>
        <dbReference type="ChEBI" id="CHEBI:15377"/>
        <dbReference type="ChEBI" id="CHEBI:30031"/>
        <dbReference type="ChEBI" id="CHEBI:57609"/>
        <dbReference type="ChEBI" id="CHEBI:58087"/>
        <dbReference type="EC" id="3.5.1.18"/>
    </reaction>
</comment>
<dbReference type="Gene3D" id="3.40.630.10">
    <property type="entry name" value="Zn peptidases"/>
    <property type="match status" value="2"/>
</dbReference>
<dbReference type="RefSeq" id="WP_014354257.1">
    <property type="nucleotide sequence ID" value="NC_016893.1"/>
</dbReference>
<feature type="domain" description="Peptidase M20 dimerisation" evidence="17">
    <location>
        <begin position="178"/>
        <end position="280"/>
    </location>
</feature>
<dbReference type="OrthoDB" id="9809784at2"/>
<evidence type="ECO:0000313" key="19">
    <source>
        <dbReference type="Proteomes" id="UP000009061"/>
    </source>
</evidence>
<dbReference type="GO" id="GO:0019877">
    <property type="term" value="P:diaminopimelate biosynthetic process"/>
    <property type="evidence" value="ECO:0007669"/>
    <property type="project" value="UniProtKB-UniRule"/>
</dbReference>
<keyword evidence="8 16" id="KW-0479">Metal-binding</keyword>
<evidence type="ECO:0000256" key="10">
    <source>
        <dbReference type="ARBA" id="ARBA00022833"/>
    </source>
</evidence>
<dbReference type="MEROPS" id="M20.010"/>
<evidence type="ECO:0000256" key="2">
    <source>
        <dbReference type="ARBA" id="ARBA00005130"/>
    </source>
</evidence>
<comment type="pathway">
    <text evidence="2 16">Amino-acid biosynthesis; L-lysine biosynthesis via DAP pathway; LL-2,6-diaminopimelate from (S)-tetrahydrodipicolinate (succinylase route): step 3/3.</text>
</comment>
<keyword evidence="12 16" id="KW-0457">Lysine biosynthesis</keyword>
<evidence type="ECO:0000256" key="5">
    <source>
        <dbReference type="ARBA" id="ARBA00011921"/>
    </source>
</evidence>
<comment type="function">
    <text evidence="16">Catalyzes the hydrolysis of N-succinyl-L,L-diaminopimelic acid (SDAP), forming succinate and LL-2,6-diaminopimelate (DAP), an intermediate involved in the bacterial biosynthesis of lysine and meso-diaminopimelic acid, an essential component of bacterial cell walls.</text>
</comment>
<accession>H6Q535</accession>
<dbReference type="EC" id="3.5.1.18" evidence="5 16"/>
<evidence type="ECO:0000256" key="1">
    <source>
        <dbReference type="ARBA" id="ARBA00001941"/>
    </source>
</evidence>
<dbReference type="HOGENOM" id="CLU_021802_4_0_6"/>
<sequence length="382" mass="43610">MSYHDPIVNLTHNLIKCRSLTPNEAGCNKIIINYLLNIGFKIEIMQFGTTQNIWAYRGSGYTLLFLGHTDVVHVGNLKYWKYPPFEPTLNNGFLYGRGASDMKGALSAMLVATKKFFSVHKNFNQGRLAFLISSDEEGSGQNGTKKVVEILMQRKEKIDCCLIGEPTGERSVGDIIKNGRRGSLDIYITIYGKQEHIAYANFRKNPIYLINLIISRLTQISWDNNKCNLPKTSMQFLKILSDFKSSNNVTPSQVLLKLNFRFNLQSNKVIIQKKIEDILKIFNCTYKIKCNVNSNPFITKKGSLFQIVKNSVKKYQNIIPSIKNSGGTSDGRFIYKISKQIIELGLLNNTIHQENECVKIRDLQILCCIYQEILSKIYFDQN</sequence>
<feature type="binding site" evidence="16">
    <location>
        <position position="137"/>
    </location>
    <ligand>
        <name>Zn(2+)</name>
        <dbReference type="ChEBI" id="CHEBI:29105"/>
        <label>2</label>
    </ligand>
</feature>
<dbReference type="InterPro" id="IPR005941">
    <property type="entry name" value="DapE_proteobac"/>
</dbReference>
<dbReference type="SUPFAM" id="SSF55031">
    <property type="entry name" value="Bacterial exopeptidase dimerisation domain"/>
    <property type="match status" value="1"/>
</dbReference>
<dbReference type="NCBIfam" id="NF009557">
    <property type="entry name" value="PRK13009.1"/>
    <property type="match status" value="1"/>
</dbReference>
<evidence type="ECO:0000256" key="7">
    <source>
        <dbReference type="ARBA" id="ARBA00022605"/>
    </source>
</evidence>
<evidence type="ECO:0000256" key="3">
    <source>
        <dbReference type="ARBA" id="ARBA00006746"/>
    </source>
</evidence>
<keyword evidence="7 16" id="KW-0028">Amino-acid biosynthesis</keyword>
<evidence type="ECO:0000256" key="14">
    <source>
        <dbReference type="ARBA" id="ARBA00031891"/>
    </source>
</evidence>
<dbReference type="STRING" id="1142511.WIGMOR_0496"/>
<dbReference type="Pfam" id="PF01546">
    <property type="entry name" value="Peptidase_M20"/>
    <property type="match status" value="1"/>
</dbReference>
<dbReference type="CDD" id="cd03891">
    <property type="entry name" value="M20_DapE_proteobac"/>
    <property type="match status" value="1"/>
</dbReference>
<dbReference type="InterPro" id="IPR050072">
    <property type="entry name" value="Peptidase_M20A"/>
</dbReference>
<feature type="binding site" evidence="16">
    <location>
        <position position="165"/>
    </location>
    <ligand>
        <name>Zn(2+)</name>
        <dbReference type="ChEBI" id="CHEBI:29105"/>
        <label>1</label>
    </ligand>
</feature>
<dbReference type="InterPro" id="IPR011650">
    <property type="entry name" value="Peptidase_M20_dimer"/>
</dbReference>
<dbReference type="PANTHER" id="PTHR43808">
    <property type="entry name" value="ACETYLORNITHINE DEACETYLASE"/>
    <property type="match status" value="1"/>
</dbReference>
<evidence type="ECO:0000256" key="13">
    <source>
        <dbReference type="ARBA" id="ARBA00023285"/>
    </source>
</evidence>
<evidence type="ECO:0000256" key="16">
    <source>
        <dbReference type="HAMAP-Rule" id="MF_01690"/>
    </source>
</evidence>
<gene>
    <name evidence="16 18" type="primary">dapE</name>
    <name evidence="18" type="synonym">dapB</name>
    <name evidence="18" type="synonym">msgB</name>
    <name evidence="18" type="ORF">WIGMOR_0496</name>
</gene>
<feature type="active site" description="Proton acceptor" evidence="16">
    <location>
        <position position="136"/>
    </location>
</feature>
<evidence type="ECO:0000313" key="18">
    <source>
        <dbReference type="EMBL" id="AFA41318.1"/>
    </source>
</evidence>
<evidence type="ECO:0000256" key="15">
    <source>
        <dbReference type="ARBA" id="ARBA00051301"/>
    </source>
</evidence>